<evidence type="ECO:0000313" key="2">
    <source>
        <dbReference type="EMBL" id="ASH99117.1"/>
    </source>
</evidence>
<evidence type="ECO:0000313" key="3">
    <source>
        <dbReference type="Proteomes" id="UP000676130"/>
    </source>
</evidence>
<evidence type="ECO:0000256" key="1">
    <source>
        <dbReference type="SAM" id="MobiDB-lite"/>
    </source>
</evidence>
<feature type="compositionally biased region" description="Pro residues" evidence="1">
    <location>
        <begin position="94"/>
        <end position="108"/>
    </location>
</feature>
<keyword evidence="3" id="KW-1185">Reference proteome</keyword>
<reference evidence="2 3" key="1">
    <citation type="journal article" date="2017" name="Microbiome">
        <title>Virome comparisons in wild-diseased and healthy captive giant pandas.</title>
        <authorList>
            <person name="Zhang W."/>
            <person name="Yang S."/>
            <person name="Shan T."/>
            <person name="Hou R."/>
            <person name="Liu Z."/>
            <person name="Li W."/>
            <person name="Guo L."/>
            <person name="Wang Y."/>
            <person name="Chen P."/>
            <person name="Wang X."/>
            <person name="Feng F."/>
            <person name="Wang H."/>
            <person name="Chen C."/>
            <person name="Shen Q."/>
            <person name="Zhou C."/>
            <person name="Hua X."/>
            <person name="Cui L."/>
            <person name="Deng X."/>
            <person name="Zhang Z."/>
            <person name="Qi D."/>
            <person name="Delwart E."/>
        </authorList>
    </citation>
    <scope>NUCLEOTIDE SEQUENCE [LARGE SCALE GENOMIC DNA]</scope>
    <source>
        <strain evidence="3">gpan20783</strain>
    </source>
</reference>
<dbReference type="RefSeq" id="YP_010797535.1">
    <property type="nucleotide sequence ID" value="NC_076195.1"/>
</dbReference>
<accession>A0A220IGL4</accession>
<feature type="region of interest" description="Disordered" evidence="1">
    <location>
        <begin position="91"/>
        <end position="117"/>
    </location>
</feature>
<protein>
    <submittedName>
        <fullName evidence="2">ORF3</fullName>
    </submittedName>
</protein>
<dbReference type="Proteomes" id="UP000676130">
    <property type="component" value="Segment"/>
</dbReference>
<sequence>MEQRRGGEPEYIPLTHAQNLQRAKAQKETQEKNQAIGELLRELYYPKVSKQWVNKNLIKLLMGGIYIFPKRAITPSVLKYSPARCAASCRLRRPPAPPPPGGRSPPATPQSIPKTVY</sequence>
<name>A0A220IGL4_9VIRU</name>
<dbReference type="GeneID" id="80535367"/>
<dbReference type="EMBL" id="MF327551">
    <property type="protein sequence ID" value="ASH99117.1"/>
    <property type="molecule type" value="Genomic_DNA"/>
</dbReference>
<organism evidence="2 3">
    <name type="scientific">Giant panda anellovirus</name>
    <dbReference type="NCBI Taxonomy" id="2016460"/>
    <lineage>
        <taxon>Viruses</taxon>
        <taxon>Monodnaviria</taxon>
        <taxon>Shotokuvirae</taxon>
        <taxon>Commensaviricota</taxon>
        <taxon>Cardeaviricetes</taxon>
        <taxon>Sanitavirales</taxon>
        <taxon>Anelloviridae</taxon>
    </lineage>
</organism>
<proteinExistence type="predicted"/>
<dbReference type="KEGG" id="vg:80535367"/>